<dbReference type="AlphaFoldDB" id="A0A212L851"/>
<reference evidence="1" key="1">
    <citation type="submission" date="2016-08" db="EMBL/GenBank/DDBJ databases">
        <authorList>
            <person name="Seilhamer J.J."/>
        </authorList>
    </citation>
    <scope>NUCLEOTIDE SEQUENCE</scope>
    <source>
        <strain evidence="1">86-1</strain>
    </source>
</reference>
<proteinExistence type="predicted"/>
<name>A0A212L851_9BACT</name>
<organism evidence="1">
    <name type="scientific">uncultured Desulfovibrio sp</name>
    <dbReference type="NCBI Taxonomy" id="167968"/>
    <lineage>
        <taxon>Bacteria</taxon>
        <taxon>Pseudomonadati</taxon>
        <taxon>Thermodesulfobacteriota</taxon>
        <taxon>Desulfovibrionia</taxon>
        <taxon>Desulfovibrionales</taxon>
        <taxon>Desulfovibrionaceae</taxon>
        <taxon>Desulfovibrio</taxon>
        <taxon>environmental samples</taxon>
    </lineage>
</organism>
<evidence type="ECO:0000313" key="1">
    <source>
        <dbReference type="EMBL" id="SCM73754.1"/>
    </source>
</evidence>
<gene>
    <name evidence="1" type="ORF">KL86DES1_21501</name>
</gene>
<sequence>MAVIIICKAEIRKPDEGKKGQNFWDVIWTARADYLCDDLKPGRRGIKKTCTQGNPCRQLRHEQRF</sequence>
<dbReference type="EMBL" id="FMJC01000002">
    <property type="protein sequence ID" value="SCM73754.1"/>
    <property type="molecule type" value="Genomic_DNA"/>
</dbReference>
<accession>A0A212L851</accession>
<protein>
    <submittedName>
        <fullName evidence="1">Uncharacterized protein</fullName>
    </submittedName>
</protein>